<feature type="transmembrane region" description="Helical" evidence="2">
    <location>
        <begin position="121"/>
        <end position="139"/>
    </location>
</feature>
<comment type="caution">
    <text evidence="4">The sequence shown here is derived from an EMBL/GenBank/DDBJ whole genome shotgun (WGS) entry which is preliminary data.</text>
</comment>
<dbReference type="EMBL" id="DWVY01000042">
    <property type="protein sequence ID" value="HJC74894.1"/>
    <property type="molecule type" value="Genomic_DNA"/>
</dbReference>
<dbReference type="CDD" id="cd00093">
    <property type="entry name" value="HTH_XRE"/>
    <property type="match status" value="1"/>
</dbReference>
<sequence>MDQQKIGAFIARRRKELNLTQKELADKLGITDRAVSKWENGRCMPDLSLLQPLSRTLGTGVNDLLSGEIIPEEKVREKSERNIMNVTDLAQLTYLGNLRTGMAGLLSLFVLLLIYCAVKDLEVTGLMAMLCTFNGFFYCSRYRSTGKRQMLAFGAVWILTAAINLIAFFIQTW</sequence>
<evidence type="ECO:0000256" key="1">
    <source>
        <dbReference type="ARBA" id="ARBA00023125"/>
    </source>
</evidence>
<dbReference type="SUPFAM" id="SSF47413">
    <property type="entry name" value="lambda repressor-like DNA-binding domains"/>
    <property type="match status" value="1"/>
</dbReference>
<dbReference type="InterPro" id="IPR045620">
    <property type="entry name" value="DUF6442"/>
</dbReference>
<dbReference type="Pfam" id="PF01381">
    <property type="entry name" value="HTH_3"/>
    <property type="match status" value="1"/>
</dbReference>
<dbReference type="Pfam" id="PF20040">
    <property type="entry name" value="DUF6442"/>
    <property type="match status" value="1"/>
</dbReference>
<keyword evidence="2" id="KW-1133">Transmembrane helix</keyword>
<dbReference type="InterPro" id="IPR001387">
    <property type="entry name" value="Cro/C1-type_HTH"/>
</dbReference>
<dbReference type="GO" id="GO:0003677">
    <property type="term" value="F:DNA binding"/>
    <property type="evidence" value="ECO:0007669"/>
    <property type="project" value="UniProtKB-KW"/>
</dbReference>
<accession>A0A9D2Q8K0</accession>
<keyword evidence="1" id="KW-0238">DNA-binding</keyword>
<name>A0A9D2Q8K0_9FIRM</name>
<evidence type="ECO:0000313" key="4">
    <source>
        <dbReference type="EMBL" id="HJC74894.1"/>
    </source>
</evidence>
<protein>
    <submittedName>
        <fullName evidence="4">Helix-turn-helix transcriptional regulator</fullName>
    </submittedName>
</protein>
<evidence type="ECO:0000259" key="3">
    <source>
        <dbReference type="PROSITE" id="PS50943"/>
    </source>
</evidence>
<feature type="transmembrane region" description="Helical" evidence="2">
    <location>
        <begin position="151"/>
        <end position="170"/>
    </location>
</feature>
<feature type="domain" description="HTH cro/C1-type" evidence="3">
    <location>
        <begin position="10"/>
        <end position="64"/>
    </location>
</feature>
<dbReference type="SMART" id="SM00530">
    <property type="entry name" value="HTH_XRE"/>
    <property type="match status" value="1"/>
</dbReference>
<keyword evidence="2" id="KW-0472">Membrane</keyword>
<organism evidence="4 5">
    <name type="scientific">Candidatus Mediterraneibacter faecavium</name>
    <dbReference type="NCBI Taxonomy" id="2838668"/>
    <lineage>
        <taxon>Bacteria</taxon>
        <taxon>Bacillati</taxon>
        <taxon>Bacillota</taxon>
        <taxon>Clostridia</taxon>
        <taxon>Lachnospirales</taxon>
        <taxon>Lachnospiraceae</taxon>
        <taxon>Mediterraneibacter</taxon>
    </lineage>
</organism>
<evidence type="ECO:0000313" key="5">
    <source>
        <dbReference type="Proteomes" id="UP000823902"/>
    </source>
</evidence>
<dbReference type="PROSITE" id="PS50943">
    <property type="entry name" value="HTH_CROC1"/>
    <property type="match status" value="1"/>
</dbReference>
<reference evidence="4" key="1">
    <citation type="journal article" date="2021" name="PeerJ">
        <title>Extensive microbial diversity within the chicken gut microbiome revealed by metagenomics and culture.</title>
        <authorList>
            <person name="Gilroy R."/>
            <person name="Ravi A."/>
            <person name="Getino M."/>
            <person name="Pursley I."/>
            <person name="Horton D.L."/>
            <person name="Alikhan N.F."/>
            <person name="Baker D."/>
            <person name="Gharbi K."/>
            <person name="Hall N."/>
            <person name="Watson M."/>
            <person name="Adriaenssens E.M."/>
            <person name="Foster-Nyarko E."/>
            <person name="Jarju S."/>
            <person name="Secka A."/>
            <person name="Antonio M."/>
            <person name="Oren A."/>
            <person name="Chaudhuri R.R."/>
            <person name="La Ragione R."/>
            <person name="Hildebrand F."/>
            <person name="Pallen M.J."/>
        </authorList>
    </citation>
    <scope>NUCLEOTIDE SEQUENCE</scope>
    <source>
        <strain evidence="4">CHK196-7946</strain>
    </source>
</reference>
<dbReference type="PANTHER" id="PTHR46558">
    <property type="entry name" value="TRACRIPTIONAL REGULATORY PROTEIN-RELATED-RELATED"/>
    <property type="match status" value="1"/>
</dbReference>
<dbReference type="Gene3D" id="1.10.260.40">
    <property type="entry name" value="lambda repressor-like DNA-binding domains"/>
    <property type="match status" value="1"/>
</dbReference>
<gene>
    <name evidence="4" type="ORF">H9697_08120</name>
</gene>
<keyword evidence="2" id="KW-0812">Transmembrane</keyword>
<dbReference type="PANTHER" id="PTHR46558:SF4">
    <property type="entry name" value="DNA-BIDING PHAGE PROTEIN"/>
    <property type="match status" value="1"/>
</dbReference>
<dbReference type="Proteomes" id="UP000823902">
    <property type="component" value="Unassembled WGS sequence"/>
</dbReference>
<evidence type="ECO:0000256" key="2">
    <source>
        <dbReference type="SAM" id="Phobius"/>
    </source>
</evidence>
<reference evidence="4" key="2">
    <citation type="submission" date="2021-04" db="EMBL/GenBank/DDBJ databases">
        <authorList>
            <person name="Gilroy R."/>
        </authorList>
    </citation>
    <scope>NUCLEOTIDE SEQUENCE</scope>
    <source>
        <strain evidence="4">CHK196-7946</strain>
    </source>
</reference>
<dbReference type="AlphaFoldDB" id="A0A9D2Q8K0"/>
<feature type="transmembrane region" description="Helical" evidence="2">
    <location>
        <begin position="94"/>
        <end position="115"/>
    </location>
</feature>
<proteinExistence type="predicted"/>
<dbReference type="InterPro" id="IPR010982">
    <property type="entry name" value="Lambda_DNA-bd_dom_sf"/>
</dbReference>